<feature type="region of interest" description="Disordered" evidence="1">
    <location>
        <begin position="40"/>
        <end position="59"/>
    </location>
</feature>
<dbReference type="EMBL" id="ML994629">
    <property type="protein sequence ID" value="KAF2186628.1"/>
    <property type="molecule type" value="Genomic_DNA"/>
</dbReference>
<gene>
    <name evidence="2" type="ORF">K469DRAFT_142270</name>
</gene>
<name>A0A6A6E807_9PEZI</name>
<dbReference type="Proteomes" id="UP000800200">
    <property type="component" value="Unassembled WGS sequence"/>
</dbReference>
<keyword evidence="3" id="KW-1185">Reference proteome</keyword>
<evidence type="ECO:0000313" key="2">
    <source>
        <dbReference type="EMBL" id="KAF2186628.1"/>
    </source>
</evidence>
<dbReference type="AlphaFoldDB" id="A0A6A6E807"/>
<evidence type="ECO:0000313" key="3">
    <source>
        <dbReference type="Proteomes" id="UP000800200"/>
    </source>
</evidence>
<proteinExistence type="predicted"/>
<evidence type="ECO:0000256" key="1">
    <source>
        <dbReference type="SAM" id="MobiDB-lite"/>
    </source>
</evidence>
<accession>A0A6A6E807</accession>
<feature type="region of interest" description="Disordered" evidence="1">
    <location>
        <begin position="83"/>
        <end position="109"/>
    </location>
</feature>
<sequence>MPSDGFRALHDTAQTLAARAPSPLPIPPLLFRSPPLLSLVASDPPTLQSSTPSPVPPCKPDSKSFFFTSALLPRASGELEISPSLHQTKSFTSPMKAPAGSGANTMQPS</sequence>
<feature type="compositionally biased region" description="Polar residues" evidence="1">
    <location>
        <begin position="84"/>
        <end position="93"/>
    </location>
</feature>
<organism evidence="2 3">
    <name type="scientific">Zopfia rhizophila CBS 207.26</name>
    <dbReference type="NCBI Taxonomy" id="1314779"/>
    <lineage>
        <taxon>Eukaryota</taxon>
        <taxon>Fungi</taxon>
        <taxon>Dikarya</taxon>
        <taxon>Ascomycota</taxon>
        <taxon>Pezizomycotina</taxon>
        <taxon>Dothideomycetes</taxon>
        <taxon>Dothideomycetes incertae sedis</taxon>
        <taxon>Zopfiaceae</taxon>
        <taxon>Zopfia</taxon>
    </lineage>
</organism>
<reference evidence="2" key="1">
    <citation type="journal article" date="2020" name="Stud. Mycol.">
        <title>101 Dothideomycetes genomes: a test case for predicting lifestyles and emergence of pathogens.</title>
        <authorList>
            <person name="Haridas S."/>
            <person name="Albert R."/>
            <person name="Binder M."/>
            <person name="Bloem J."/>
            <person name="Labutti K."/>
            <person name="Salamov A."/>
            <person name="Andreopoulos B."/>
            <person name="Baker S."/>
            <person name="Barry K."/>
            <person name="Bills G."/>
            <person name="Bluhm B."/>
            <person name="Cannon C."/>
            <person name="Castanera R."/>
            <person name="Culley D."/>
            <person name="Daum C."/>
            <person name="Ezra D."/>
            <person name="Gonzalez J."/>
            <person name="Henrissat B."/>
            <person name="Kuo A."/>
            <person name="Liang C."/>
            <person name="Lipzen A."/>
            <person name="Lutzoni F."/>
            <person name="Magnuson J."/>
            <person name="Mondo S."/>
            <person name="Nolan M."/>
            <person name="Ohm R."/>
            <person name="Pangilinan J."/>
            <person name="Park H.-J."/>
            <person name="Ramirez L."/>
            <person name="Alfaro M."/>
            <person name="Sun H."/>
            <person name="Tritt A."/>
            <person name="Yoshinaga Y."/>
            <person name="Zwiers L.-H."/>
            <person name="Turgeon B."/>
            <person name="Goodwin S."/>
            <person name="Spatafora J."/>
            <person name="Crous P."/>
            <person name="Grigoriev I."/>
        </authorList>
    </citation>
    <scope>NUCLEOTIDE SEQUENCE</scope>
    <source>
        <strain evidence="2">CBS 207.26</strain>
    </source>
</reference>
<protein>
    <submittedName>
        <fullName evidence="2">Uncharacterized protein</fullName>
    </submittedName>
</protein>